<dbReference type="AlphaFoldDB" id="A0AAD2G9L9"/>
<keyword evidence="4" id="KW-0812">Transmembrane</keyword>
<name>A0AAD2G9L9_9STRA</name>
<dbReference type="GO" id="GO:0015031">
    <property type="term" value="P:protein transport"/>
    <property type="evidence" value="ECO:0007669"/>
    <property type="project" value="InterPro"/>
</dbReference>
<proteinExistence type="predicted"/>
<evidence type="ECO:0000256" key="4">
    <source>
        <dbReference type="SAM" id="Phobius"/>
    </source>
</evidence>
<protein>
    <submittedName>
        <fullName evidence="5">Uncharacterized protein</fullName>
    </submittedName>
</protein>
<evidence type="ECO:0000256" key="3">
    <source>
        <dbReference type="ARBA" id="ARBA00022640"/>
    </source>
</evidence>
<dbReference type="InterPro" id="IPR007378">
    <property type="entry name" value="Tic22-like"/>
</dbReference>
<accession>A0AAD2G9L9</accession>
<comment type="caution">
    <text evidence="5">The sequence shown here is derived from an EMBL/GenBank/DDBJ whole genome shotgun (WGS) entry which is preliminary data.</text>
</comment>
<sequence length="269" mass="29501">MMDDEGNGPGTLTSIGILLIMILFVGTGLAPMMGGGDRDLSIADSVVTRQDSPQKLKNYESTQDRLSRATIQEKLSAVPVFYLSEGGNMQTDIFLSYQEANDVAAGKNGVSVKVTSLDQVMYPLILQRGRMRMAPPPPEIEKAEAQLSENPGKKYRLIPSKPSVEQANEYKLNLLENDVPLFVADRLAFAGSKGPQLPLFVDKSDCMLSYQRLRSGKSSLPEQPNIRTTTLLDELYSMEKGTRPGVSQLAFYATAEDVNQAASLFDTLR</sequence>
<feature type="transmembrane region" description="Helical" evidence="4">
    <location>
        <begin position="12"/>
        <end position="30"/>
    </location>
</feature>
<keyword evidence="2" id="KW-0150">Chloroplast</keyword>
<gene>
    <name evidence="5" type="ORF">CYCCA115_LOCUS22475</name>
</gene>
<dbReference type="Proteomes" id="UP001295423">
    <property type="component" value="Unassembled WGS sequence"/>
</dbReference>
<evidence type="ECO:0000256" key="2">
    <source>
        <dbReference type="ARBA" id="ARBA00022528"/>
    </source>
</evidence>
<keyword evidence="3" id="KW-0934">Plastid</keyword>
<evidence type="ECO:0000256" key="1">
    <source>
        <dbReference type="ARBA" id="ARBA00004229"/>
    </source>
</evidence>
<organism evidence="5 6">
    <name type="scientific">Cylindrotheca closterium</name>
    <dbReference type="NCBI Taxonomy" id="2856"/>
    <lineage>
        <taxon>Eukaryota</taxon>
        <taxon>Sar</taxon>
        <taxon>Stramenopiles</taxon>
        <taxon>Ochrophyta</taxon>
        <taxon>Bacillariophyta</taxon>
        <taxon>Bacillariophyceae</taxon>
        <taxon>Bacillariophycidae</taxon>
        <taxon>Bacillariales</taxon>
        <taxon>Bacillariaceae</taxon>
        <taxon>Cylindrotheca</taxon>
    </lineage>
</organism>
<evidence type="ECO:0000313" key="5">
    <source>
        <dbReference type="EMBL" id="CAJ1966889.1"/>
    </source>
</evidence>
<keyword evidence="4" id="KW-1133">Transmembrane helix</keyword>
<keyword evidence="4" id="KW-0472">Membrane</keyword>
<dbReference type="GO" id="GO:0009507">
    <property type="term" value="C:chloroplast"/>
    <property type="evidence" value="ECO:0007669"/>
    <property type="project" value="UniProtKB-SubCell"/>
</dbReference>
<dbReference type="EMBL" id="CAKOGP040002313">
    <property type="protein sequence ID" value="CAJ1966889.1"/>
    <property type="molecule type" value="Genomic_DNA"/>
</dbReference>
<dbReference type="PANTHER" id="PTHR33926:SF4">
    <property type="entry name" value="PROTEIN TIC 22, CHLOROPLASTIC"/>
    <property type="match status" value="1"/>
</dbReference>
<comment type="subcellular location">
    <subcellularLocation>
        <location evidence="1">Plastid</location>
        <location evidence="1">Chloroplast</location>
    </subcellularLocation>
</comment>
<dbReference type="PANTHER" id="PTHR33926">
    <property type="entry name" value="PROTEIN TIC 22, CHLOROPLASTIC"/>
    <property type="match status" value="1"/>
</dbReference>
<dbReference type="Gene3D" id="3.40.1350.100">
    <property type="match status" value="2"/>
</dbReference>
<evidence type="ECO:0000313" key="6">
    <source>
        <dbReference type="Proteomes" id="UP001295423"/>
    </source>
</evidence>
<reference evidence="5" key="1">
    <citation type="submission" date="2023-08" db="EMBL/GenBank/DDBJ databases">
        <authorList>
            <person name="Audoor S."/>
            <person name="Bilcke G."/>
        </authorList>
    </citation>
    <scope>NUCLEOTIDE SEQUENCE</scope>
</reference>
<keyword evidence="6" id="KW-1185">Reference proteome</keyword>